<feature type="domain" description="Major facilitator superfamily (MFS) profile" evidence="7">
    <location>
        <begin position="1"/>
        <end position="249"/>
    </location>
</feature>
<accession>A0ABP7Z4Z7</accession>
<dbReference type="Gene3D" id="1.20.1720.10">
    <property type="entry name" value="Multidrug resistance protein D"/>
    <property type="match status" value="1"/>
</dbReference>
<feature type="transmembrane region" description="Helical" evidence="6">
    <location>
        <begin position="57"/>
        <end position="81"/>
    </location>
</feature>
<reference evidence="9" key="1">
    <citation type="journal article" date="2019" name="Int. J. Syst. Evol. Microbiol.">
        <title>The Global Catalogue of Microorganisms (GCM) 10K type strain sequencing project: providing services to taxonomists for standard genome sequencing and annotation.</title>
        <authorList>
            <consortium name="The Broad Institute Genomics Platform"/>
            <consortium name="The Broad Institute Genome Sequencing Center for Infectious Disease"/>
            <person name="Wu L."/>
            <person name="Ma J."/>
        </authorList>
    </citation>
    <scope>NUCLEOTIDE SEQUENCE [LARGE SCALE GENOMIC DNA]</scope>
    <source>
        <strain evidence="9">JCM 17316</strain>
    </source>
</reference>
<comment type="subcellular location">
    <subcellularLocation>
        <location evidence="1">Cell membrane</location>
        <topology evidence="1">Multi-pass membrane protein</topology>
    </subcellularLocation>
</comment>
<keyword evidence="4 6" id="KW-1133">Transmembrane helix</keyword>
<evidence type="ECO:0000256" key="1">
    <source>
        <dbReference type="ARBA" id="ARBA00004651"/>
    </source>
</evidence>
<dbReference type="InterPro" id="IPR011701">
    <property type="entry name" value="MFS"/>
</dbReference>
<comment type="caution">
    <text evidence="8">The sequence shown here is derived from an EMBL/GenBank/DDBJ whole genome shotgun (WGS) entry which is preliminary data.</text>
</comment>
<evidence type="ECO:0000313" key="9">
    <source>
        <dbReference type="Proteomes" id="UP001500266"/>
    </source>
</evidence>
<organism evidence="8 9">
    <name type="scientific">Actinomadura keratinilytica</name>
    <dbReference type="NCBI Taxonomy" id="547461"/>
    <lineage>
        <taxon>Bacteria</taxon>
        <taxon>Bacillati</taxon>
        <taxon>Actinomycetota</taxon>
        <taxon>Actinomycetes</taxon>
        <taxon>Streptosporangiales</taxon>
        <taxon>Thermomonosporaceae</taxon>
        <taxon>Actinomadura</taxon>
    </lineage>
</organism>
<keyword evidence="9" id="KW-1185">Reference proteome</keyword>
<evidence type="ECO:0000256" key="3">
    <source>
        <dbReference type="ARBA" id="ARBA00022692"/>
    </source>
</evidence>
<dbReference type="PANTHER" id="PTHR42718:SF9">
    <property type="entry name" value="MAJOR FACILITATOR SUPERFAMILY MULTIDRUG TRANSPORTER MFSC"/>
    <property type="match status" value="1"/>
</dbReference>
<name>A0ABP7Z4Z7_9ACTN</name>
<feature type="transmembrane region" description="Helical" evidence="6">
    <location>
        <begin position="208"/>
        <end position="231"/>
    </location>
</feature>
<feature type="transmembrane region" description="Helical" evidence="6">
    <location>
        <begin position="27"/>
        <end position="45"/>
    </location>
</feature>
<keyword evidence="5 6" id="KW-0472">Membrane</keyword>
<feature type="transmembrane region" description="Helical" evidence="6">
    <location>
        <begin position="115"/>
        <end position="139"/>
    </location>
</feature>
<feature type="transmembrane region" description="Helical" evidence="6">
    <location>
        <begin position="145"/>
        <end position="164"/>
    </location>
</feature>
<feature type="transmembrane region" description="Helical" evidence="6">
    <location>
        <begin position="176"/>
        <end position="196"/>
    </location>
</feature>
<protein>
    <recommendedName>
        <fullName evidence="7">Major facilitator superfamily (MFS) profile domain-containing protein</fullName>
    </recommendedName>
</protein>
<dbReference type="PANTHER" id="PTHR42718">
    <property type="entry name" value="MAJOR FACILITATOR SUPERFAMILY MULTIDRUG TRANSPORTER MFSC"/>
    <property type="match status" value="1"/>
</dbReference>
<keyword evidence="2" id="KW-0813">Transport</keyword>
<dbReference type="PRINTS" id="PR01036">
    <property type="entry name" value="TCRTETB"/>
</dbReference>
<dbReference type="EMBL" id="BAABDO010000067">
    <property type="protein sequence ID" value="GAA4147460.1"/>
    <property type="molecule type" value="Genomic_DNA"/>
</dbReference>
<evidence type="ECO:0000256" key="2">
    <source>
        <dbReference type="ARBA" id="ARBA00022448"/>
    </source>
</evidence>
<keyword evidence="3 6" id="KW-0812">Transmembrane</keyword>
<dbReference type="PROSITE" id="PS50850">
    <property type="entry name" value="MFS"/>
    <property type="match status" value="1"/>
</dbReference>
<dbReference type="Proteomes" id="UP001500266">
    <property type="component" value="Unassembled WGS sequence"/>
</dbReference>
<dbReference type="InterPro" id="IPR020846">
    <property type="entry name" value="MFS_dom"/>
</dbReference>
<feature type="transmembrane region" description="Helical" evidence="6">
    <location>
        <begin position="87"/>
        <end position="108"/>
    </location>
</feature>
<dbReference type="RefSeq" id="WP_345023083.1">
    <property type="nucleotide sequence ID" value="NZ_BAABDO010000067.1"/>
</dbReference>
<dbReference type="InterPro" id="IPR036259">
    <property type="entry name" value="MFS_trans_sf"/>
</dbReference>
<evidence type="ECO:0000256" key="6">
    <source>
        <dbReference type="SAM" id="Phobius"/>
    </source>
</evidence>
<gene>
    <name evidence="8" type="ORF">GCM10022416_40920</name>
</gene>
<dbReference type="SUPFAM" id="SSF103473">
    <property type="entry name" value="MFS general substrate transporter"/>
    <property type="match status" value="1"/>
</dbReference>
<dbReference type="Pfam" id="PF07690">
    <property type="entry name" value="MFS_1"/>
    <property type="match status" value="1"/>
</dbReference>
<sequence>MSLLDGSIINVAVPTLIHDIDASYDQVLWIIDGYLLVFSVPLLTTGRLGDTFGYRRLYVIGVAAFTAASALCGLAASPAWLLTARLLQGPGGALLFPQVISAILTIFPPHLRGRAFGLFGAIVGFAPIIGPVAGGLLLAHLSRRWIFLINVPVGTTTSVLALRFAPPLRSGRTHRLDLVGVALATAELAAVVFGLIEGERYDWGTITGPVTITSVIALGVVLLAVFVLALFGARTSRSGTRSGSSSSSA</sequence>
<evidence type="ECO:0000256" key="5">
    <source>
        <dbReference type="ARBA" id="ARBA00023136"/>
    </source>
</evidence>
<evidence type="ECO:0000313" key="8">
    <source>
        <dbReference type="EMBL" id="GAA4147460.1"/>
    </source>
</evidence>
<evidence type="ECO:0000256" key="4">
    <source>
        <dbReference type="ARBA" id="ARBA00022989"/>
    </source>
</evidence>
<proteinExistence type="predicted"/>
<dbReference type="CDD" id="cd17321">
    <property type="entry name" value="MFS_MMR_MDR_like"/>
    <property type="match status" value="1"/>
</dbReference>
<evidence type="ECO:0000259" key="7">
    <source>
        <dbReference type="PROSITE" id="PS50850"/>
    </source>
</evidence>